<dbReference type="Proteomes" id="UP000217918">
    <property type="component" value="Unassembled WGS sequence"/>
</dbReference>
<accession>A0A2A3TYC8</accession>
<dbReference type="AlphaFoldDB" id="A0A2A3TYC8"/>
<evidence type="ECO:0000313" key="2">
    <source>
        <dbReference type="Proteomes" id="UP000217918"/>
    </source>
</evidence>
<reference evidence="1 2" key="1">
    <citation type="submission" date="2017-09" db="EMBL/GenBank/DDBJ databases">
        <title>Genome sequence of Lactobacillus brevis D7.</title>
        <authorList>
            <person name="Kwon M.-S."/>
            <person name="Lim S.K."/>
            <person name="Choi H.-J."/>
        </authorList>
    </citation>
    <scope>NUCLEOTIDE SEQUENCE [LARGE SCALE GENOMIC DNA]</scope>
    <source>
        <strain evidence="1 2">D7</strain>
    </source>
</reference>
<gene>
    <name evidence="1" type="ORF">CNR29_07345</name>
</gene>
<evidence type="ECO:0000313" key="1">
    <source>
        <dbReference type="EMBL" id="PBQ23840.1"/>
    </source>
</evidence>
<name>A0A2A3TYC8_LEVBR</name>
<comment type="caution">
    <text evidence="1">The sequence shown here is derived from an EMBL/GenBank/DDBJ whole genome shotgun (WGS) entry which is preliminary data.</text>
</comment>
<dbReference type="EMBL" id="NVYO01000001">
    <property type="protein sequence ID" value="PBQ23840.1"/>
    <property type="molecule type" value="Genomic_DNA"/>
</dbReference>
<organism evidence="1 2">
    <name type="scientific">Levilactobacillus brevis</name>
    <name type="common">Lactobacillus brevis</name>
    <dbReference type="NCBI Taxonomy" id="1580"/>
    <lineage>
        <taxon>Bacteria</taxon>
        <taxon>Bacillati</taxon>
        <taxon>Bacillota</taxon>
        <taxon>Bacilli</taxon>
        <taxon>Lactobacillales</taxon>
        <taxon>Lactobacillaceae</taxon>
        <taxon>Levilactobacillus</taxon>
    </lineage>
</organism>
<sequence>MPEISDLYEALSFFSEPIKVHPTLNVLDGGKTNGMNEVVPFTAADLAHDSDVEELNDPVVPKTSNVTLAMSMAHSLDGGGNTLPRSYAWYSEHDYREGTLVECFGHVLQVEQKNPYHRHFGVYVYYLKGDDTLEPTIQADV</sequence>
<dbReference type="RefSeq" id="WP_096110066.1">
    <property type="nucleotide sequence ID" value="NZ_NVYO01000001.1"/>
</dbReference>
<protein>
    <submittedName>
        <fullName evidence="1">Uncharacterized protein</fullName>
    </submittedName>
</protein>
<proteinExistence type="predicted"/>